<dbReference type="Pfam" id="PF13225">
    <property type="entry name" value="D27-like_C"/>
    <property type="match status" value="1"/>
</dbReference>
<accession>A0AAV9ERR6</accession>
<proteinExistence type="predicted"/>
<dbReference type="AlphaFoldDB" id="A0AAV9ERR6"/>
<protein>
    <recommendedName>
        <fullName evidence="1">Beta-carotene isomerase D27-like C-terminal domain-containing protein</fullName>
    </recommendedName>
</protein>
<gene>
    <name evidence="2" type="ORF">QJS10_CPA05g00209</name>
</gene>
<reference evidence="2" key="2">
    <citation type="submission" date="2023-06" db="EMBL/GenBank/DDBJ databases">
        <authorList>
            <person name="Ma L."/>
            <person name="Liu K.-W."/>
            <person name="Li Z."/>
            <person name="Hsiao Y.-Y."/>
            <person name="Qi Y."/>
            <person name="Fu T."/>
            <person name="Tang G."/>
            <person name="Zhang D."/>
            <person name="Sun W.-H."/>
            <person name="Liu D.-K."/>
            <person name="Li Y."/>
            <person name="Chen G.-Z."/>
            <person name="Liu X.-D."/>
            <person name="Liao X.-Y."/>
            <person name="Jiang Y.-T."/>
            <person name="Yu X."/>
            <person name="Hao Y."/>
            <person name="Huang J."/>
            <person name="Zhao X.-W."/>
            <person name="Ke S."/>
            <person name="Chen Y.-Y."/>
            <person name="Wu W.-L."/>
            <person name="Hsu J.-L."/>
            <person name="Lin Y.-F."/>
            <person name="Huang M.-D."/>
            <person name="Li C.-Y."/>
            <person name="Huang L."/>
            <person name="Wang Z.-W."/>
            <person name="Zhao X."/>
            <person name="Zhong W.-Y."/>
            <person name="Peng D.-H."/>
            <person name="Ahmad S."/>
            <person name="Lan S."/>
            <person name="Zhang J.-S."/>
            <person name="Tsai W.-C."/>
            <person name="Van De Peer Y."/>
            <person name="Liu Z.-J."/>
        </authorList>
    </citation>
    <scope>NUCLEOTIDE SEQUENCE</scope>
    <source>
        <strain evidence="2">CP</strain>
        <tissue evidence="2">Leaves</tissue>
    </source>
</reference>
<feature type="domain" description="Beta-carotene isomerase D27-like C-terminal" evidence="1">
    <location>
        <begin position="150"/>
        <end position="231"/>
    </location>
</feature>
<reference evidence="2" key="1">
    <citation type="journal article" date="2023" name="Nat. Commun.">
        <title>Diploid and tetraploid genomes of Acorus and the evolution of monocots.</title>
        <authorList>
            <person name="Ma L."/>
            <person name="Liu K.W."/>
            <person name="Li Z."/>
            <person name="Hsiao Y.Y."/>
            <person name="Qi Y."/>
            <person name="Fu T."/>
            <person name="Tang G.D."/>
            <person name="Zhang D."/>
            <person name="Sun W.H."/>
            <person name="Liu D.K."/>
            <person name="Li Y."/>
            <person name="Chen G.Z."/>
            <person name="Liu X.D."/>
            <person name="Liao X.Y."/>
            <person name="Jiang Y.T."/>
            <person name="Yu X."/>
            <person name="Hao Y."/>
            <person name="Huang J."/>
            <person name="Zhao X.W."/>
            <person name="Ke S."/>
            <person name="Chen Y.Y."/>
            <person name="Wu W.L."/>
            <person name="Hsu J.L."/>
            <person name="Lin Y.F."/>
            <person name="Huang M.D."/>
            <person name="Li C.Y."/>
            <person name="Huang L."/>
            <person name="Wang Z.W."/>
            <person name="Zhao X."/>
            <person name="Zhong W.Y."/>
            <person name="Peng D.H."/>
            <person name="Ahmad S."/>
            <person name="Lan S."/>
            <person name="Zhang J.S."/>
            <person name="Tsai W.C."/>
            <person name="Van de Peer Y."/>
            <person name="Liu Z.J."/>
        </authorList>
    </citation>
    <scope>NUCLEOTIDE SEQUENCE</scope>
    <source>
        <strain evidence="2">CP</strain>
    </source>
</reference>
<dbReference type="Proteomes" id="UP001180020">
    <property type="component" value="Unassembled WGS sequence"/>
</dbReference>
<dbReference type="EMBL" id="JAUJYO010000005">
    <property type="protein sequence ID" value="KAK1315528.1"/>
    <property type="molecule type" value="Genomic_DNA"/>
</dbReference>
<name>A0AAV9ERR6_ACOCL</name>
<evidence type="ECO:0000313" key="2">
    <source>
        <dbReference type="EMBL" id="KAK1315528.1"/>
    </source>
</evidence>
<dbReference type="PANTHER" id="PTHR33591">
    <property type="entry name" value="BETA-CAROTENE ISOMERASE D27"/>
    <property type="match status" value="1"/>
</dbReference>
<dbReference type="PANTHER" id="PTHR33591:SF2">
    <property type="entry name" value="BETA-CAROTENE ISOMERASE D27"/>
    <property type="match status" value="1"/>
</dbReference>
<dbReference type="InterPro" id="IPR025114">
    <property type="entry name" value="D27-like_C"/>
</dbReference>
<organism evidence="2 3">
    <name type="scientific">Acorus calamus</name>
    <name type="common">Sweet flag</name>
    <dbReference type="NCBI Taxonomy" id="4465"/>
    <lineage>
        <taxon>Eukaryota</taxon>
        <taxon>Viridiplantae</taxon>
        <taxon>Streptophyta</taxon>
        <taxon>Embryophyta</taxon>
        <taxon>Tracheophyta</taxon>
        <taxon>Spermatophyta</taxon>
        <taxon>Magnoliopsida</taxon>
        <taxon>Liliopsida</taxon>
        <taxon>Acoraceae</taxon>
        <taxon>Acorus</taxon>
    </lineage>
</organism>
<keyword evidence="3" id="KW-1185">Reference proteome</keyword>
<dbReference type="GO" id="GO:0005506">
    <property type="term" value="F:iron ion binding"/>
    <property type="evidence" value="ECO:0007669"/>
    <property type="project" value="InterPro"/>
</dbReference>
<evidence type="ECO:0000259" key="1">
    <source>
        <dbReference type="Pfam" id="PF13225"/>
    </source>
</evidence>
<comment type="caution">
    <text evidence="2">The sequence shown here is derived from an EMBL/GenBank/DDBJ whole genome shotgun (WGS) entry which is preliminary data.</text>
</comment>
<sequence length="266" mass="29470">MEALILHRLPLSSSLSSLPPSLKPKTLHRNPNFRLCCSSTQSETTEGKLEYKPGMFDGLFLSFFRHKMVEEVGWDSEKPGYDGLIEVVNRLMMKGRTNLETEEAAISDAGSNQNKGSLRGTYHQSLECSLIVTKFYLCSEARATALSCQWLMGPCTVNSVDLPDGSACQSGVLVQKCKYLEESKCVGICINTCKLPTQTFFKEHMGVPLLMEPNFTDYSCQFKFGVSPPPSADDKALHEPCLEICPNVARRRGLSGKNNVDQCPKV</sequence>
<dbReference type="InterPro" id="IPR038938">
    <property type="entry name" value="D27-like"/>
</dbReference>
<evidence type="ECO:0000313" key="3">
    <source>
        <dbReference type="Proteomes" id="UP001180020"/>
    </source>
</evidence>